<dbReference type="PROSITE" id="PS50895">
    <property type="entry name" value="SURF1"/>
    <property type="match status" value="1"/>
</dbReference>
<keyword evidence="5 6" id="KW-0472">Membrane</keyword>
<evidence type="ECO:0000256" key="6">
    <source>
        <dbReference type="RuleBase" id="RU363076"/>
    </source>
</evidence>
<name>A0A6N7QZG6_9GAMM</name>
<sequence>MHIGSFQFAPPLLPTLGYLVMLMFLIFLGVWQLDRAEQKHTELAHRAAAIEAPVVSLNDKPAESGLAAFEFRRARATGVYDTQRQFLLDNQVEDSEVGYRWLVPLRIEGQDQAVLVDRGFLPVGDDRRQLPAVVIEQPEQTVTGQIAPRPTVAMQLGEPSDNAGEWPRRVQYLDYEYFDSQTPYPLLAGQLLIEGSLDLAPRIERTGREAWRYGPERHEGYAFQWFSMAAALTVIWLVVNTKRRQPRNKS</sequence>
<evidence type="ECO:0000256" key="3">
    <source>
        <dbReference type="ARBA" id="ARBA00022692"/>
    </source>
</evidence>
<dbReference type="InterPro" id="IPR045214">
    <property type="entry name" value="Surf1/Surf4"/>
</dbReference>
<dbReference type="Proteomes" id="UP000433788">
    <property type="component" value="Unassembled WGS sequence"/>
</dbReference>
<keyword evidence="6" id="KW-1003">Cell membrane</keyword>
<keyword evidence="8" id="KW-1185">Reference proteome</keyword>
<keyword evidence="4 6" id="KW-1133">Transmembrane helix</keyword>
<dbReference type="RefSeq" id="WP_153719083.1">
    <property type="nucleotide sequence ID" value="NZ_WJPP01000002.1"/>
</dbReference>
<evidence type="ECO:0000256" key="4">
    <source>
        <dbReference type="ARBA" id="ARBA00022989"/>
    </source>
</evidence>
<protein>
    <recommendedName>
        <fullName evidence="6">SURF1-like protein</fullName>
    </recommendedName>
</protein>
<dbReference type="CDD" id="cd06662">
    <property type="entry name" value="SURF1"/>
    <property type="match status" value="1"/>
</dbReference>
<dbReference type="PANTHER" id="PTHR23427">
    <property type="entry name" value="SURFEIT LOCUS PROTEIN"/>
    <property type="match status" value="1"/>
</dbReference>
<comment type="subcellular location">
    <subcellularLocation>
        <location evidence="6">Cell membrane</location>
        <topology evidence="6">Multi-pass membrane protein</topology>
    </subcellularLocation>
    <subcellularLocation>
        <location evidence="1">Membrane</location>
    </subcellularLocation>
</comment>
<dbReference type="InterPro" id="IPR002994">
    <property type="entry name" value="Surf1/Shy1"/>
</dbReference>
<comment type="similarity">
    <text evidence="2 6">Belongs to the SURF1 family.</text>
</comment>
<dbReference type="PANTHER" id="PTHR23427:SF2">
    <property type="entry name" value="SURFEIT LOCUS PROTEIN 1"/>
    <property type="match status" value="1"/>
</dbReference>
<reference evidence="7 8" key="1">
    <citation type="submission" date="2019-11" db="EMBL/GenBank/DDBJ databases">
        <authorList>
            <person name="Zhang X.Y."/>
        </authorList>
    </citation>
    <scope>NUCLEOTIDE SEQUENCE [LARGE SCALE GENOMIC DNA]</scope>
    <source>
        <strain evidence="7 8">C176</strain>
    </source>
</reference>
<dbReference type="AlphaFoldDB" id="A0A6N7QZG6"/>
<evidence type="ECO:0000313" key="8">
    <source>
        <dbReference type="Proteomes" id="UP000433788"/>
    </source>
</evidence>
<comment type="caution">
    <text evidence="7">The sequence shown here is derived from an EMBL/GenBank/DDBJ whole genome shotgun (WGS) entry which is preliminary data.</text>
</comment>
<accession>A0A6N7QZG6</accession>
<gene>
    <name evidence="7" type="ORF">GH984_04930</name>
</gene>
<dbReference type="EMBL" id="WJPP01000002">
    <property type="protein sequence ID" value="MRH78044.1"/>
    <property type="molecule type" value="Genomic_DNA"/>
</dbReference>
<dbReference type="Pfam" id="PF02104">
    <property type="entry name" value="SURF1"/>
    <property type="match status" value="1"/>
</dbReference>
<feature type="transmembrane region" description="Helical" evidence="6">
    <location>
        <begin position="12"/>
        <end position="31"/>
    </location>
</feature>
<feature type="transmembrane region" description="Helical" evidence="6">
    <location>
        <begin position="221"/>
        <end position="239"/>
    </location>
</feature>
<dbReference type="GO" id="GO:0005886">
    <property type="term" value="C:plasma membrane"/>
    <property type="evidence" value="ECO:0007669"/>
    <property type="project" value="UniProtKB-SubCell"/>
</dbReference>
<evidence type="ECO:0000256" key="5">
    <source>
        <dbReference type="ARBA" id="ARBA00023136"/>
    </source>
</evidence>
<evidence type="ECO:0000256" key="2">
    <source>
        <dbReference type="ARBA" id="ARBA00007165"/>
    </source>
</evidence>
<evidence type="ECO:0000256" key="1">
    <source>
        <dbReference type="ARBA" id="ARBA00004370"/>
    </source>
</evidence>
<organism evidence="7 8">
    <name type="scientific">Spiribacter salilacus</name>
    <dbReference type="NCBI Taxonomy" id="2664894"/>
    <lineage>
        <taxon>Bacteria</taxon>
        <taxon>Pseudomonadati</taxon>
        <taxon>Pseudomonadota</taxon>
        <taxon>Gammaproteobacteria</taxon>
        <taxon>Chromatiales</taxon>
        <taxon>Ectothiorhodospiraceae</taxon>
        <taxon>Spiribacter</taxon>
    </lineage>
</organism>
<evidence type="ECO:0000313" key="7">
    <source>
        <dbReference type="EMBL" id="MRH78044.1"/>
    </source>
</evidence>
<keyword evidence="3 6" id="KW-0812">Transmembrane</keyword>
<proteinExistence type="inferred from homology"/>